<accession>A0A7C9LFV4</accession>
<gene>
    <name evidence="2" type="ORF">GN331_03980</name>
</gene>
<comment type="caution">
    <text evidence="2">The sequence shown here is derived from an EMBL/GenBank/DDBJ whole genome shotgun (WGS) entry which is preliminary data.</text>
</comment>
<keyword evidence="3" id="KW-1185">Reference proteome</keyword>
<evidence type="ECO:0000313" key="2">
    <source>
        <dbReference type="EMBL" id="MUV13361.1"/>
    </source>
</evidence>
<evidence type="ECO:0000256" key="1">
    <source>
        <dbReference type="SAM" id="MobiDB-lite"/>
    </source>
</evidence>
<proteinExistence type="predicted"/>
<evidence type="ECO:0000313" key="3">
    <source>
        <dbReference type="Proteomes" id="UP000479692"/>
    </source>
</evidence>
<dbReference type="EMBL" id="WOXT01000001">
    <property type="protein sequence ID" value="MUV13361.1"/>
    <property type="molecule type" value="Genomic_DNA"/>
</dbReference>
<feature type="region of interest" description="Disordered" evidence="1">
    <location>
        <begin position="404"/>
        <end position="447"/>
    </location>
</feature>
<organism evidence="2 3">
    <name type="scientific">Noviluteimonas gilva</name>
    <dbReference type="NCBI Taxonomy" id="2682097"/>
    <lineage>
        <taxon>Bacteria</taxon>
        <taxon>Pseudomonadati</taxon>
        <taxon>Pseudomonadota</taxon>
        <taxon>Gammaproteobacteria</taxon>
        <taxon>Lysobacterales</taxon>
        <taxon>Lysobacteraceae</taxon>
        <taxon>Noviluteimonas</taxon>
    </lineage>
</organism>
<reference evidence="2 3" key="1">
    <citation type="submission" date="2019-12" db="EMBL/GenBank/DDBJ databases">
        <authorList>
            <person name="Xu J."/>
        </authorList>
    </citation>
    <scope>NUCLEOTIDE SEQUENCE [LARGE SCALE GENOMIC DNA]</scope>
    <source>
        <strain evidence="2 3">HX-5-24</strain>
    </source>
</reference>
<dbReference type="RefSeq" id="WP_156640510.1">
    <property type="nucleotide sequence ID" value="NZ_WOXT01000001.1"/>
</dbReference>
<feature type="compositionally biased region" description="Polar residues" evidence="1">
    <location>
        <begin position="430"/>
        <end position="440"/>
    </location>
</feature>
<protein>
    <submittedName>
        <fullName evidence="2">Inovirus Gp2 family protein</fullName>
    </submittedName>
</protein>
<sequence>MHKQKRMLDSSEHDVDEDGSYLGQTIAEIIRRDSRHELATTLLCEQTPLAQVFGYNTDDEHLLNFMPKLRRLYTWIMAGDNPPVEPVFDGWANRPGYKLTRLGRQALDACNYYASQEEDGRNWQEAYSHHRFHPIVAVMLRAVMRWGLTITRWSNPEHAMLDGGRDAEAVEKLRQLVAFVRRTCRSQAFQNLLHDHERKAEDNFRSGCDYLSALFERHSRLLILRIDLYFRPDAKGWGYSKAADRAVSNYLRGLRMCRIVPGYRGFLIKRENGISRGMHYHLMVVLDGHMHRSAYYLTRVMGEAWIKRVGADKGSYFNCYANRNRYCYNGLGLVHVSDTEKLLGLRIALWYMSKQDSELKVDEAKVKNFWRGLMPGEADRRGATRKGGDGMPLVRRLLGGARSKYPLGFEPPKGSVSPRRRQPSCARINRMSQGSGQAVPTLSAHAE</sequence>
<dbReference type="AlphaFoldDB" id="A0A7C9LFV4"/>
<dbReference type="Proteomes" id="UP000479692">
    <property type="component" value="Unassembled WGS sequence"/>
</dbReference>
<name>A0A7C9LFV4_9GAMM</name>